<dbReference type="Gene3D" id="6.10.250.970">
    <property type="match status" value="1"/>
</dbReference>
<protein>
    <recommendedName>
        <fullName evidence="5">Neurogenic mastermind-like N-terminal domain-containing protein</fullName>
    </recommendedName>
</protein>
<comment type="subcellular location">
    <subcellularLocation>
        <location evidence="1">Nucleus</location>
    </subcellularLocation>
</comment>
<keyword evidence="3" id="KW-0539">Nucleus</keyword>
<evidence type="ECO:0000256" key="2">
    <source>
        <dbReference type="ARBA" id="ARBA00008081"/>
    </source>
</evidence>
<dbReference type="InterPro" id="IPR046370">
    <property type="entry name" value="MAML_N_sf"/>
</dbReference>
<feature type="compositionally biased region" description="Low complexity" evidence="4">
    <location>
        <begin position="462"/>
        <end position="478"/>
    </location>
</feature>
<feature type="compositionally biased region" description="Gly residues" evidence="4">
    <location>
        <begin position="84"/>
        <end position="96"/>
    </location>
</feature>
<dbReference type="GeneID" id="119727852"/>
<dbReference type="GO" id="GO:0003713">
    <property type="term" value="F:transcription coactivator activity"/>
    <property type="evidence" value="ECO:0007669"/>
    <property type="project" value="InterPro"/>
</dbReference>
<proteinExistence type="inferred from homology"/>
<feature type="region of interest" description="Disordered" evidence="4">
    <location>
        <begin position="25"/>
        <end position="137"/>
    </location>
</feature>
<feature type="compositionally biased region" description="Polar residues" evidence="4">
    <location>
        <begin position="161"/>
        <end position="182"/>
    </location>
</feature>
<feature type="compositionally biased region" description="Polar residues" evidence="4">
    <location>
        <begin position="438"/>
        <end position="461"/>
    </location>
</feature>
<dbReference type="RefSeq" id="XP_038055855.1">
    <property type="nucleotide sequence ID" value="XM_038199927.1"/>
</dbReference>
<feature type="region of interest" description="Disordered" evidence="4">
    <location>
        <begin position="589"/>
        <end position="608"/>
    </location>
</feature>
<feature type="compositionally biased region" description="Basic and acidic residues" evidence="4">
    <location>
        <begin position="35"/>
        <end position="61"/>
    </location>
</feature>
<evidence type="ECO:0000256" key="1">
    <source>
        <dbReference type="ARBA" id="ARBA00004123"/>
    </source>
</evidence>
<dbReference type="EnsemblMetazoa" id="XM_038199927.1">
    <property type="protein sequence ID" value="XP_038055855.1"/>
    <property type="gene ID" value="LOC119727852"/>
</dbReference>
<name>A0A913ZX40_PATMI</name>
<dbReference type="GO" id="GO:0007219">
    <property type="term" value="P:Notch signaling pathway"/>
    <property type="evidence" value="ECO:0007669"/>
    <property type="project" value="InterPro"/>
</dbReference>
<dbReference type="GO" id="GO:0016607">
    <property type="term" value="C:nuclear speck"/>
    <property type="evidence" value="ECO:0007669"/>
    <property type="project" value="InterPro"/>
</dbReference>
<dbReference type="AlphaFoldDB" id="A0A913ZX40"/>
<comment type="similarity">
    <text evidence="2">Belongs to the mastermind family.</text>
</comment>
<reference evidence="6" key="1">
    <citation type="submission" date="2022-11" db="UniProtKB">
        <authorList>
            <consortium name="EnsemblMetazoa"/>
        </authorList>
    </citation>
    <scope>IDENTIFICATION</scope>
</reference>
<dbReference type="OrthoDB" id="5982619at2759"/>
<dbReference type="GO" id="GO:0045944">
    <property type="term" value="P:positive regulation of transcription by RNA polymerase II"/>
    <property type="evidence" value="ECO:0007669"/>
    <property type="project" value="InterPro"/>
</dbReference>
<sequence length="994" mass="109230">MGDFMSPKKQHVVDRIRERLERCKKHQELSQLRYDSTRDERWSQERQEKDILHQRYQDNRSRRQPKGPKQDGGQNKTKSEGNTTGTGGAEGPGGRGTVSNKHSERKRPHSESTNGPDPPNICGAQANGFDDASSKRPCTEISVQIVQKTGEQTDLTVTTTIQQSGDSTAEASNNNLRSQNGGCKTAERPPSSAVSQSNGQHKEWTEERRQVLEKLLDDPDGLEAFVKQLENDPEQMKVFDSELDKICNKLQQDLGDVPFPDTANMESQPTQEINSSSDTMPMAGGSPAMPNLADGTKLTNKQAAPTMPVAPMVRGAQSFTSVPSPSDGSLKQRVKTEMIAPTSESSQAYDPMMKGPPNTVATDARTGKEGPLPAIAEFKNPAIFDATNIKIEPQASGTVDGSNLLQVQFQQKQGQGNLVNQKQTPPIVNQKAIAQLQSNYRSAQQQHGGPSPGTQLSHYANQQQQQQQQALQQQQQQQGSGITATASQFGMTMSRSLQSLQDQLKQRPHTLAGAIGSNQNPNTVMNRARFAHTSQVTGRLPSMAQIFAQNRSQQVQQVQQQQQQQPQPQQQQPVAFPVDAAIQQVRQNMPGTQQQQLPQQAQQQQTGQFVQQRPTLSLANQRLLRQQMLQRQLLQQQQQSQLQKLPPEQRFLLLTKQRQLVAQQKQKQKDFQMYQRGPPPRYDETQHRNSTFANSTGLMQQTANAATNQMTGGMGNNPLMAGTVRQGAPLQQTLQQGNLHHQTMRTNQTMIPAGQIGTTGTQLTQGMYPNQAQAQYIRSRQQQLLQSGAVNNMQMANQAAQPAGTMLNQLGRSRVQGPNTVTGLGAAAVYMKQQMRGQTPGQMSTHNPQGTSAMAGGNPVAQAHQVSTVVRFPNNLVSTSTNVRTFMQNMPGQNMNLHTSMTTQAMLQQQSYANQPSVVTSAVMQPTNHTEPSIVTAMSSVATPTTHQGSFSANSSHLPVPMDLLDTNVNLGNNTMSNVDFDLDLLENILKTKE</sequence>
<evidence type="ECO:0000313" key="6">
    <source>
        <dbReference type="EnsemblMetazoa" id="XP_038055855.1"/>
    </source>
</evidence>
<organism evidence="6 7">
    <name type="scientific">Patiria miniata</name>
    <name type="common">Bat star</name>
    <name type="synonym">Asterina miniata</name>
    <dbReference type="NCBI Taxonomy" id="46514"/>
    <lineage>
        <taxon>Eukaryota</taxon>
        <taxon>Metazoa</taxon>
        <taxon>Echinodermata</taxon>
        <taxon>Eleutherozoa</taxon>
        <taxon>Asterozoa</taxon>
        <taxon>Asteroidea</taxon>
        <taxon>Valvatacea</taxon>
        <taxon>Valvatida</taxon>
        <taxon>Asterinidae</taxon>
        <taxon>Patiria</taxon>
    </lineage>
</organism>
<feature type="region of interest" description="Disordered" evidence="4">
    <location>
        <begin position="438"/>
        <end position="483"/>
    </location>
</feature>
<dbReference type="OMA" id="HHQMDIK"/>
<evidence type="ECO:0000256" key="3">
    <source>
        <dbReference type="ARBA" id="ARBA00023242"/>
    </source>
</evidence>
<dbReference type="Pfam" id="PF09596">
    <property type="entry name" value="MamL-1"/>
    <property type="match status" value="1"/>
</dbReference>
<evidence type="ECO:0000256" key="4">
    <source>
        <dbReference type="SAM" id="MobiDB-lite"/>
    </source>
</evidence>
<accession>A0A913ZX40</accession>
<feature type="region of interest" description="Disordered" evidence="4">
    <location>
        <begin position="161"/>
        <end position="206"/>
    </location>
</feature>
<dbReference type="Proteomes" id="UP000887568">
    <property type="component" value="Unplaced"/>
</dbReference>
<feature type="domain" description="Neurogenic mastermind-like N-terminal" evidence="5">
    <location>
        <begin position="7"/>
        <end position="66"/>
    </location>
</feature>
<feature type="region of interest" description="Disordered" evidence="4">
    <location>
        <begin position="664"/>
        <end position="686"/>
    </location>
</feature>
<evidence type="ECO:0000313" key="7">
    <source>
        <dbReference type="Proteomes" id="UP000887568"/>
    </source>
</evidence>
<keyword evidence="7" id="KW-1185">Reference proteome</keyword>
<evidence type="ECO:0000259" key="5">
    <source>
        <dbReference type="SMART" id="SM01275"/>
    </source>
</evidence>
<dbReference type="SMART" id="SM01275">
    <property type="entry name" value="MamL-1"/>
    <property type="match status" value="1"/>
</dbReference>
<feature type="compositionally biased region" description="Low complexity" evidence="4">
    <location>
        <begin position="593"/>
        <end position="608"/>
    </location>
</feature>
<dbReference type="InterPro" id="IPR019082">
    <property type="entry name" value="Mastermind-like_N"/>
</dbReference>